<dbReference type="GO" id="GO:0030313">
    <property type="term" value="C:cell envelope"/>
    <property type="evidence" value="ECO:0007669"/>
    <property type="project" value="UniProtKB-SubCell"/>
</dbReference>
<dbReference type="EMBL" id="JWIR02000024">
    <property type="protein sequence ID" value="KKB41198.1"/>
    <property type="molecule type" value="Genomic_DNA"/>
</dbReference>
<dbReference type="Pfam" id="PF25984">
    <property type="entry name" value="BSH_YknX"/>
    <property type="match status" value="1"/>
</dbReference>
<feature type="transmembrane region" description="Helical" evidence="5">
    <location>
        <begin position="7"/>
        <end position="25"/>
    </location>
</feature>
<dbReference type="PANTHER" id="PTHR32347">
    <property type="entry name" value="EFFLUX SYSTEM COMPONENT YKNX-RELATED"/>
    <property type="match status" value="1"/>
</dbReference>
<keyword evidence="2 3" id="KW-0175">Coiled coil</keyword>
<keyword evidence="5" id="KW-1133">Transmembrane helix</keyword>
<dbReference type="Proteomes" id="UP000031563">
    <property type="component" value="Unassembled WGS sequence"/>
</dbReference>
<proteinExistence type="predicted"/>
<comment type="caution">
    <text evidence="8">The sequence shown here is derived from an EMBL/GenBank/DDBJ whole genome shotgun (WGS) entry which is preliminary data.</text>
</comment>
<dbReference type="AlphaFoldDB" id="A0A0F5I6X7"/>
<feature type="domain" description="Multidrug resistance protein MdtA-like C-terminal permuted SH3" evidence="6">
    <location>
        <begin position="325"/>
        <end position="381"/>
    </location>
</feature>
<evidence type="ECO:0000256" key="5">
    <source>
        <dbReference type="SAM" id="Phobius"/>
    </source>
</evidence>
<feature type="domain" description="YknX-like barrel-sandwich hybrid" evidence="7">
    <location>
        <begin position="66"/>
        <end position="225"/>
    </location>
</feature>
<accession>A0A0F5I6X7</accession>
<dbReference type="InterPro" id="IPR050465">
    <property type="entry name" value="UPF0194_transport"/>
</dbReference>
<keyword evidence="5" id="KW-0472">Membrane</keyword>
<evidence type="ECO:0000256" key="1">
    <source>
        <dbReference type="ARBA" id="ARBA00004196"/>
    </source>
</evidence>
<dbReference type="PANTHER" id="PTHR32347:SF14">
    <property type="entry name" value="EFFLUX SYSTEM COMPONENT YKNX-RELATED"/>
    <property type="match status" value="1"/>
</dbReference>
<evidence type="ECO:0000256" key="3">
    <source>
        <dbReference type="SAM" id="Coils"/>
    </source>
</evidence>
<protein>
    <submittedName>
        <fullName evidence="8">Co/Zn/Cd efflux system membrane fusion protein</fullName>
    </submittedName>
</protein>
<reference evidence="8" key="1">
    <citation type="submission" date="2015-02" db="EMBL/GenBank/DDBJ databases">
        <title>Genome Assembly of Bacillaceae bacterium MTCC 8252.</title>
        <authorList>
            <person name="Verma A."/>
            <person name="Khatri I."/>
            <person name="Mual P."/>
            <person name="Subramanian S."/>
            <person name="Krishnamurthi S."/>
        </authorList>
    </citation>
    <scope>NUCLEOTIDE SEQUENCE [LARGE SCALE GENOMIC DNA]</scope>
    <source>
        <strain evidence="8">MTCC 8252</strain>
    </source>
</reference>
<dbReference type="Gene3D" id="2.40.30.170">
    <property type="match status" value="1"/>
</dbReference>
<dbReference type="RefSeq" id="WP_040047525.1">
    <property type="nucleotide sequence ID" value="NZ_JWIR02000024.1"/>
</dbReference>
<feature type="coiled-coil region" evidence="3">
    <location>
        <begin position="170"/>
        <end position="204"/>
    </location>
</feature>
<evidence type="ECO:0000313" key="9">
    <source>
        <dbReference type="Proteomes" id="UP000031563"/>
    </source>
</evidence>
<comment type="subcellular location">
    <subcellularLocation>
        <location evidence="1">Cell envelope</location>
    </subcellularLocation>
</comment>
<gene>
    <name evidence="8" type="ORF">QY95_00905</name>
</gene>
<dbReference type="InterPro" id="IPR058627">
    <property type="entry name" value="MdtA-like_C"/>
</dbReference>
<dbReference type="OrthoDB" id="2446145at2"/>
<evidence type="ECO:0000256" key="4">
    <source>
        <dbReference type="SAM" id="MobiDB-lite"/>
    </source>
</evidence>
<dbReference type="InterPro" id="IPR058639">
    <property type="entry name" value="BSH_YknX-like"/>
</dbReference>
<evidence type="ECO:0000256" key="2">
    <source>
        <dbReference type="ARBA" id="ARBA00023054"/>
    </source>
</evidence>
<dbReference type="Pfam" id="PF25967">
    <property type="entry name" value="RND-MFP_C"/>
    <property type="match status" value="1"/>
</dbReference>
<dbReference type="STRING" id="1221996.QY95_00905"/>
<evidence type="ECO:0000259" key="7">
    <source>
        <dbReference type="Pfam" id="PF25984"/>
    </source>
</evidence>
<name>A0A0F5I6X7_BACTR</name>
<organism evidence="8 9">
    <name type="scientific">Bacillus thermotolerans</name>
    <name type="common">Quasibacillus thermotolerans</name>
    <dbReference type="NCBI Taxonomy" id="1221996"/>
    <lineage>
        <taxon>Bacteria</taxon>
        <taxon>Bacillati</taxon>
        <taxon>Bacillota</taxon>
        <taxon>Bacilli</taxon>
        <taxon>Bacillales</taxon>
        <taxon>Bacillaceae</taxon>
        <taxon>Bacillus</taxon>
    </lineage>
</organism>
<sequence length="425" mass="47391">MKRIRTSVWLTAGALVVAGNLYLTLKEDSKADRSQWLTSWTQAAEDDVVETFQTTGVLVPAEEYPVYFDSSKGTFLRFLVEEGQEVDAGTPLFEYSSAPLDREVKELEAEKAQIETKIRLADEQISQLQSKLSSLESDEDRDSYSTGSYDAETNSESIEIQIPKDYETAKAVIENEILEQQTEKRELEEQANQVDTRIKDTKSQKSELIVKSETEGIVKELNKTLGNPIITLRSKQAAVQGSFDEQQMSEVQEELAIRASVDQVPGTLEGKITNIEKYPAQGPSVQRQSLYPFIAQLDENSIEGNKQLLPGMKANVTVITDEALQAVTVPVTALLKSGDESYVYVLNDKARLERRAVEPGLLVDGLQEITSGLEAGEEVVSDPEKLMAEHGFFVTPVDYQAIDKSEYDNMTAKEKFKFILMGLFS</sequence>
<feature type="region of interest" description="Disordered" evidence="4">
    <location>
        <begin position="131"/>
        <end position="153"/>
    </location>
</feature>
<evidence type="ECO:0000313" key="8">
    <source>
        <dbReference type="EMBL" id="KKB41198.1"/>
    </source>
</evidence>
<evidence type="ECO:0000259" key="6">
    <source>
        <dbReference type="Pfam" id="PF25967"/>
    </source>
</evidence>
<keyword evidence="9" id="KW-1185">Reference proteome</keyword>
<dbReference type="Gene3D" id="2.40.420.20">
    <property type="match status" value="1"/>
</dbReference>
<keyword evidence="5" id="KW-0812">Transmembrane</keyword>